<keyword evidence="2" id="KW-1185">Reference proteome</keyword>
<sequence length="134" mass="14644">MVDWARISQAIIDFFKSHALLVGATSVTGALTYGPEGSLYGAAGAEVSTMFESSWFGTLLSALTPLVPGLVRWLRSPRNVSDNELVSEGLTFYEFIRQIATMVANALRRLGLVPNQSNPNLEYGPRHHYPSPGF</sequence>
<reference evidence="1 2" key="1">
    <citation type="submission" date="2023-09" db="EMBL/GenBank/DDBJ databases">
        <title>Nesidiocoris tenuis whole genome shotgun sequence.</title>
        <authorList>
            <person name="Shibata T."/>
            <person name="Shimoda M."/>
            <person name="Kobayashi T."/>
            <person name="Uehara T."/>
        </authorList>
    </citation>
    <scope>NUCLEOTIDE SEQUENCE [LARGE SCALE GENOMIC DNA]</scope>
    <source>
        <strain evidence="1 2">Japan</strain>
    </source>
</reference>
<protein>
    <submittedName>
        <fullName evidence="1">Uncharacterized protein</fullName>
    </submittedName>
</protein>
<evidence type="ECO:0000313" key="1">
    <source>
        <dbReference type="EMBL" id="BET02384.1"/>
    </source>
</evidence>
<dbReference type="EMBL" id="AP028922">
    <property type="protein sequence ID" value="BET02384.1"/>
    <property type="molecule type" value="Genomic_DNA"/>
</dbReference>
<gene>
    <name evidence="1" type="ORF">NTJ_15202</name>
</gene>
<dbReference type="Proteomes" id="UP001307889">
    <property type="component" value="Chromosome 14"/>
</dbReference>
<proteinExistence type="predicted"/>
<name>A0ABN7BDN9_9HEMI</name>
<accession>A0ABN7BDN9</accession>
<organism evidence="1 2">
    <name type="scientific">Nesidiocoris tenuis</name>
    <dbReference type="NCBI Taxonomy" id="355587"/>
    <lineage>
        <taxon>Eukaryota</taxon>
        <taxon>Metazoa</taxon>
        <taxon>Ecdysozoa</taxon>
        <taxon>Arthropoda</taxon>
        <taxon>Hexapoda</taxon>
        <taxon>Insecta</taxon>
        <taxon>Pterygota</taxon>
        <taxon>Neoptera</taxon>
        <taxon>Paraneoptera</taxon>
        <taxon>Hemiptera</taxon>
        <taxon>Heteroptera</taxon>
        <taxon>Panheteroptera</taxon>
        <taxon>Cimicomorpha</taxon>
        <taxon>Miridae</taxon>
        <taxon>Dicyphina</taxon>
        <taxon>Nesidiocoris</taxon>
    </lineage>
</organism>
<evidence type="ECO:0000313" key="2">
    <source>
        <dbReference type="Proteomes" id="UP001307889"/>
    </source>
</evidence>